<name>A0ACC2R0F2_9NEOP</name>
<reference evidence="1" key="1">
    <citation type="submission" date="2023-03" db="EMBL/GenBank/DDBJ databases">
        <title>Chromosome-level genomes of two armyworms, Mythimna separata and Mythimna loreyi, provide insights into the biosynthesis and reception of sex pheromones.</title>
        <authorList>
            <person name="Zhao H."/>
        </authorList>
    </citation>
    <scope>NUCLEOTIDE SEQUENCE</scope>
    <source>
        <strain evidence="1">BeijingLab</strain>
    </source>
</reference>
<protein>
    <submittedName>
        <fullName evidence="1">Uncharacterized protein</fullName>
    </submittedName>
</protein>
<comment type="caution">
    <text evidence="1">The sequence shown here is derived from an EMBL/GenBank/DDBJ whole genome shotgun (WGS) entry which is preliminary data.</text>
</comment>
<organism evidence="1 2">
    <name type="scientific">Mythimna loreyi</name>
    <dbReference type="NCBI Taxonomy" id="667449"/>
    <lineage>
        <taxon>Eukaryota</taxon>
        <taxon>Metazoa</taxon>
        <taxon>Ecdysozoa</taxon>
        <taxon>Arthropoda</taxon>
        <taxon>Hexapoda</taxon>
        <taxon>Insecta</taxon>
        <taxon>Pterygota</taxon>
        <taxon>Neoptera</taxon>
        <taxon>Endopterygota</taxon>
        <taxon>Lepidoptera</taxon>
        <taxon>Glossata</taxon>
        <taxon>Ditrysia</taxon>
        <taxon>Noctuoidea</taxon>
        <taxon>Noctuidae</taxon>
        <taxon>Noctuinae</taxon>
        <taxon>Hadenini</taxon>
        <taxon>Mythimna</taxon>
    </lineage>
</organism>
<proteinExistence type="predicted"/>
<evidence type="ECO:0000313" key="1">
    <source>
        <dbReference type="EMBL" id="KAJ8729676.1"/>
    </source>
</evidence>
<dbReference type="EMBL" id="CM056786">
    <property type="protein sequence ID" value="KAJ8729676.1"/>
    <property type="molecule type" value="Genomic_DNA"/>
</dbReference>
<sequence length="219" mass="26033">MSETQEVMSEQKKEEMSDNEESSSSEVEEISDLESSIIMQVEYYFGDRNMRRDEFLKRELKLHDGWLPLNILIRFNQLAKLSRNTEVIAKALKKSRGFLEVSEDNTKVRRRPNAPVPELTAALQREIRKRSIYAKGYPRNTEFDDLIEHYKKYDVENIMMRKFQRGALNRVFKQSVYITFKTREQAEEFINGGPHTYQGRPLKVLWQQDYLDMKYADDD</sequence>
<keyword evidence="2" id="KW-1185">Reference proteome</keyword>
<evidence type="ECO:0000313" key="2">
    <source>
        <dbReference type="Proteomes" id="UP001231649"/>
    </source>
</evidence>
<gene>
    <name evidence="1" type="ORF">PYW08_001257</name>
</gene>
<dbReference type="Proteomes" id="UP001231649">
    <property type="component" value="Chromosome 10"/>
</dbReference>
<accession>A0ACC2R0F2</accession>